<evidence type="ECO:0000313" key="3">
    <source>
        <dbReference type="Proteomes" id="UP000265703"/>
    </source>
</evidence>
<protein>
    <submittedName>
        <fullName evidence="2">Uncharacterized protein</fullName>
    </submittedName>
</protein>
<comment type="caution">
    <text evidence="2">The sequence shown here is derived from an EMBL/GenBank/DDBJ whole genome shotgun (WGS) entry which is preliminary data.</text>
</comment>
<feature type="compositionally biased region" description="Low complexity" evidence="1">
    <location>
        <begin position="100"/>
        <end position="116"/>
    </location>
</feature>
<sequence length="248" mass="28479">MPRNSGGRPRHILSTYITVLKKTNVGDKECQCVCKACVEVLKDEVKPIVNRKKRIHKYLANCEHFWTKYGEEAKDILENCDVEETSSAKYIRLDGNFRTDSTSTSFNSSHRSSSGSNIFTGKSQQPLISKYLVRDLNKSEIPIFHDFLIRMTVSNGWAFQWINDSSTQAFFYWLNPKLKLPDRKQLSAGITLSFDSWKNIINQELLGIMIILPSGETLVWKAIDISGQRERTIDVIPHVEEMLMDLEN</sequence>
<name>A0A397TK30_9GLOM</name>
<dbReference type="AlphaFoldDB" id="A0A397TK30"/>
<dbReference type="EMBL" id="QKYT01000038">
    <property type="protein sequence ID" value="RIA96855.1"/>
    <property type="molecule type" value="Genomic_DNA"/>
</dbReference>
<accession>A0A397TK30</accession>
<reference evidence="2 3" key="1">
    <citation type="submission" date="2018-06" db="EMBL/GenBank/DDBJ databases">
        <title>Comparative genomics reveals the genomic features of Rhizophagus irregularis, R. cerebriforme, R. diaphanum and Gigaspora rosea, and their symbiotic lifestyle signature.</title>
        <authorList>
            <person name="Morin E."/>
            <person name="San Clemente H."/>
            <person name="Chen E.C.H."/>
            <person name="De La Providencia I."/>
            <person name="Hainaut M."/>
            <person name="Kuo A."/>
            <person name="Kohler A."/>
            <person name="Murat C."/>
            <person name="Tang N."/>
            <person name="Roy S."/>
            <person name="Loubradou J."/>
            <person name="Henrissat B."/>
            <person name="Grigoriev I.V."/>
            <person name="Corradi N."/>
            <person name="Roux C."/>
            <person name="Martin F.M."/>
        </authorList>
    </citation>
    <scope>NUCLEOTIDE SEQUENCE [LARGE SCALE GENOMIC DNA]</scope>
    <source>
        <strain evidence="2 3">DAOM 227022</strain>
    </source>
</reference>
<proteinExistence type="predicted"/>
<dbReference type="Proteomes" id="UP000265703">
    <property type="component" value="Unassembled WGS sequence"/>
</dbReference>
<gene>
    <name evidence="2" type="ORF">C1645_814903</name>
</gene>
<keyword evidence="3" id="KW-1185">Reference proteome</keyword>
<evidence type="ECO:0000313" key="2">
    <source>
        <dbReference type="EMBL" id="RIA96855.1"/>
    </source>
</evidence>
<feature type="region of interest" description="Disordered" evidence="1">
    <location>
        <begin position="100"/>
        <end position="121"/>
    </location>
</feature>
<evidence type="ECO:0000256" key="1">
    <source>
        <dbReference type="SAM" id="MobiDB-lite"/>
    </source>
</evidence>
<organism evidence="2 3">
    <name type="scientific">Glomus cerebriforme</name>
    <dbReference type="NCBI Taxonomy" id="658196"/>
    <lineage>
        <taxon>Eukaryota</taxon>
        <taxon>Fungi</taxon>
        <taxon>Fungi incertae sedis</taxon>
        <taxon>Mucoromycota</taxon>
        <taxon>Glomeromycotina</taxon>
        <taxon>Glomeromycetes</taxon>
        <taxon>Glomerales</taxon>
        <taxon>Glomeraceae</taxon>
        <taxon>Glomus</taxon>
    </lineage>
</organism>
<dbReference type="OrthoDB" id="2431428at2759"/>